<keyword evidence="4 9" id="KW-1133">Transmembrane helix</keyword>
<evidence type="ECO:0000313" key="11">
    <source>
        <dbReference type="EMBL" id="KAE9190228.1"/>
    </source>
</evidence>
<comment type="subcellular location">
    <subcellularLocation>
        <location evidence="1">Membrane</location>
        <topology evidence="1">Multi-pass membrane protein</topology>
    </subcellularLocation>
</comment>
<dbReference type="InterPro" id="IPR018490">
    <property type="entry name" value="cNMP-bd_dom_sf"/>
</dbReference>
<feature type="domain" description="Cyclic nucleotide-binding" evidence="10">
    <location>
        <begin position="794"/>
        <end position="912"/>
    </location>
</feature>
<evidence type="ECO:0000256" key="4">
    <source>
        <dbReference type="ARBA" id="ARBA00022989"/>
    </source>
</evidence>
<evidence type="ECO:0000256" key="8">
    <source>
        <dbReference type="ARBA" id="ARBA00023303"/>
    </source>
</evidence>
<dbReference type="InterPro" id="IPR013099">
    <property type="entry name" value="K_chnl_dom"/>
</dbReference>
<dbReference type="GO" id="GO:0016020">
    <property type="term" value="C:membrane"/>
    <property type="evidence" value="ECO:0007669"/>
    <property type="project" value="UniProtKB-SubCell"/>
</dbReference>
<gene>
    <name evidence="11" type="ORF">PF005_g19335</name>
</gene>
<dbReference type="Gene3D" id="1.10.287.630">
    <property type="entry name" value="Helix hairpin bin"/>
    <property type="match status" value="1"/>
</dbReference>
<dbReference type="PANTHER" id="PTHR45638">
    <property type="entry name" value="CYCLIC NUCLEOTIDE-GATED CATION CHANNEL SUBUNIT A"/>
    <property type="match status" value="1"/>
</dbReference>
<keyword evidence="12" id="KW-1185">Reference proteome</keyword>
<feature type="transmembrane region" description="Helical" evidence="9">
    <location>
        <begin position="188"/>
        <end position="208"/>
    </location>
</feature>
<evidence type="ECO:0000256" key="5">
    <source>
        <dbReference type="ARBA" id="ARBA00023065"/>
    </source>
</evidence>
<evidence type="ECO:0000256" key="6">
    <source>
        <dbReference type="ARBA" id="ARBA00023136"/>
    </source>
</evidence>
<name>A0A6A3WS46_9STRA</name>
<feature type="domain" description="Cyclic nucleotide-binding" evidence="10">
    <location>
        <begin position="291"/>
        <end position="391"/>
    </location>
</feature>
<keyword evidence="5" id="KW-0406">Ion transport</keyword>
<dbReference type="GO" id="GO:0044877">
    <property type="term" value="F:protein-containing complex binding"/>
    <property type="evidence" value="ECO:0007669"/>
    <property type="project" value="TreeGrafter"/>
</dbReference>
<dbReference type="SMART" id="SM00100">
    <property type="entry name" value="cNMP"/>
    <property type="match status" value="2"/>
</dbReference>
<keyword evidence="3 9" id="KW-0812">Transmembrane</keyword>
<keyword evidence="6 9" id="KW-0472">Membrane</keyword>
<dbReference type="InterPro" id="IPR018488">
    <property type="entry name" value="cNMP-bd_CS"/>
</dbReference>
<evidence type="ECO:0000313" key="12">
    <source>
        <dbReference type="Proteomes" id="UP000433483"/>
    </source>
</evidence>
<dbReference type="Proteomes" id="UP000433483">
    <property type="component" value="Unassembled WGS sequence"/>
</dbReference>
<feature type="transmembrane region" description="Helical" evidence="9">
    <location>
        <begin position="661"/>
        <end position="678"/>
    </location>
</feature>
<evidence type="ECO:0000256" key="7">
    <source>
        <dbReference type="ARBA" id="ARBA00023286"/>
    </source>
</evidence>
<dbReference type="Gene3D" id="2.60.120.10">
    <property type="entry name" value="Jelly Rolls"/>
    <property type="match status" value="2"/>
</dbReference>
<dbReference type="Pfam" id="PF07885">
    <property type="entry name" value="Ion_trans_2"/>
    <property type="match status" value="1"/>
</dbReference>
<dbReference type="Pfam" id="PF00027">
    <property type="entry name" value="cNMP_binding"/>
    <property type="match status" value="2"/>
</dbReference>
<dbReference type="SUPFAM" id="SSF81324">
    <property type="entry name" value="Voltage-gated potassium channels"/>
    <property type="match status" value="2"/>
</dbReference>
<organism evidence="11 12">
    <name type="scientific">Phytophthora fragariae</name>
    <dbReference type="NCBI Taxonomy" id="53985"/>
    <lineage>
        <taxon>Eukaryota</taxon>
        <taxon>Sar</taxon>
        <taxon>Stramenopiles</taxon>
        <taxon>Oomycota</taxon>
        <taxon>Peronosporomycetes</taxon>
        <taxon>Peronosporales</taxon>
        <taxon>Peronosporaceae</taxon>
        <taxon>Phytophthora</taxon>
    </lineage>
</organism>
<evidence type="ECO:0000259" key="10">
    <source>
        <dbReference type="PROSITE" id="PS50042"/>
    </source>
</evidence>
<sequence length="1285" mass="146553">MLAEAFFTLDLILRTRFFAFMDHSVMLSIVRPDLVFAAYRENGFFLDLLAWIPVGDFLDSFAVGSLQVHSSIFRLLRLLRLRLVPSLLRELTDSYDGLSASEPDQGDSAIYIAELTRAESLRHATLFQNCSWVKFDCYAHLGLEFPQENSNSLYQASFAYLRSVYWAMVTLTAVGYGDIVAYSTAESYFAAFWVFLGGIVNFGVMGAMSSTISNLTATHHHHMDKINTVNSIMERVSISKRLSAEVRRFYHQQFVGHKQAYESQLLSHMPDELCCQISSLLHSKAVKRVSLFDSASIEFLREVTGKFRHRTYQNGETICLEGDICREFFVFLQGSKANVFFRSRRVPIRALQAGDCYGVNEFLLKRSHAATIIAASLVHASVMSREQFDPIQRKFTGDLRDMKEEARGYWAEERAIMKRVMANLARIKLQPHLLQTPSLFYQRDNVFISSSDEDSNRGAYTAMDTFKSAWNSRITCWNVYNAVFVIFRICFHSHLNFTSSMSTAVWITDLSCDVCFAVDIYLRLYSFGTSEVNMENMVEQKVADKQYLRSGFKWDLMASLPIYTPFASGSLIASLSRLPRLIRCVNLWSYLDDAIVQIQQHFASRNVSAYLSPIKLLIVLVLVAHYAGCIFFFISERECQHLARCWMAHDPVLHNNPSVPMLYAKTFYWAITTLLLVGSREIVPRGMAGTIWTGFTCLCCTFVIGHIVGEISELILELGKETKQYKNRIASFESFANEHELSHGLRERVTYFFRVEFEQTKGTDMCRTIHDLSANLRLKFMLEIYGNSIEKLPISSFLTATQINNLALRLQSELFIPGDKILVEGTFGSRLCTLRKGMAAAYWTKSVASVAVLTEGAFFGEIAFFLPNQRRLATIRATTSCEVLHITKQNWQELWMPSDDPSDLNVQKHAQFAILGKTDDLRQRQFILDLNPINQYISQSLGAENIRELETESWARFKLLAALQHVVSTLLSDLVPSETGMEPSTPIPMPVKPMKTKQLRPFRFDERAKRKWSAAIMQMVSSVSRRKTIGPEAALAQGEVAVLRPSTKLAPVRRRSFPALLPQLHDHQALAASAKRTSAKAQRSVLVRSRSLTVFGDAFFRDREHFKGYYRLANDERKGGPGIDFEILQRCQRPQYATQLHWYHRFRRWKKNYQGLLVPALKRLGSSQAVDQDQNLKKTQVSPLSEELKLSRQRSGKLRSEVIDAAQLQIPNQQVLRAALSDFQSKVFIKRVKQMGKAWDLVILLVSAYHLVVTPFKVCFSHAVTELAERVLIGWSNFEVFLDLL</sequence>
<keyword evidence="7" id="KW-1071">Ligand-gated ion channel</keyword>
<dbReference type="GO" id="GO:0005221">
    <property type="term" value="F:intracellularly cyclic nucleotide-activated monoatomic cation channel activity"/>
    <property type="evidence" value="ECO:0007669"/>
    <property type="project" value="InterPro"/>
</dbReference>
<protein>
    <recommendedName>
        <fullName evidence="10">Cyclic nucleotide-binding domain-containing protein</fullName>
    </recommendedName>
</protein>
<evidence type="ECO:0000256" key="9">
    <source>
        <dbReference type="SAM" id="Phobius"/>
    </source>
</evidence>
<comment type="caution">
    <text evidence="11">The sequence shown here is derived from an EMBL/GenBank/DDBJ whole genome shotgun (WGS) entry which is preliminary data.</text>
</comment>
<dbReference type="PROSITE" id="PS50042">
    <property type="entry name" value="CNMP_BINDING_3"/>
    <property type="match status" value="2"/>
</dbReference>
<keyword evidence="8" id="KW-0407">Ion channel</keyword>
<dbReference type="PROSITE" id="PS00888">
    <property type="entry name" value="CNMP_BINDING_1"/>
    <property type="match status" value="1"/>
</dbReference>
<feature type="transmembrane region" description="Helical" evidence="9">
    <location>
        <begin position="164"/>
        <end position="182"/>
    </location>
</feature>
<dbReference type="InterPro" id="IPR014710">
    <property type="entry name" value="RmlC-like_jellyroll"/>
</dbReference>
<feature type="transmembrane region" description="Helical" evidence="9">
    <location>
        <begin position="614"/>
        <end position="634"/>
    </location>
</feature>
<proteinExistence type="predicted"/>
<evidence type="ECO:0000256" key="1">
    <source>
        <dbReference type="ARBA" id="ARBA00004141"/>
    </source>
</evidence>
<dbReference type="OrthoDB" id="415460at2759"/>
<dbReference type="Gene3D" id="1.10.287.70">
    <property type="match status" value="2"/>
</dbReference>
<dbReference type="PANTHER" id="PTHR45638:SF11">
    <property type="entry name" value="CYCLIC NUCLEOTIDE-GATED CATION CHANNEL SUBUNIT A"/>
    <property type="match status" value="1"/>
</dbReference>
<keyword evidence="2" id="KW-0813">Transport</keyword>
<evidence type="ECO:0000256" key="3">
    <source>
        <dbReference type="ARBA" id="ARBA00022692"/>
    </source>
</evidence>
<dbReference type="Pfam" id="PF00520">
    <property type="entry name" value="Ion_trans"/>
    <property type="match status" value="1"/>
</dbReference>
<dbReference type="SUPFAM" id="SSF51206">
    <property type="entry name" value="cAMP-binding domain-like"/>
    <property type="match status" value="2"/>
</dbReference>
<dbReference type="InterPro" id="IPR050866">
    <property type="entry name" value="CNG_cation_channel"/>
</dbReference>
<accession>A0A6A3WS46</accession>
<dbReference type="InterPro" id="IPR000595">
    <property type="entry name" value="cNMP-bd_dom"/>
</dbReference>
<dbReference type="CDD" id="cd00038">
    <property type="entry name" value="CAP_ED"/>
    <property type="match status" value="2"/>
</dbReference>
<feature type="transmembrane region" description="Helical" evidence="9">
    <location>
        <begin position="690"/>
        <end position="708"/>
    </location>
</feature>
<dbReference type="EMBL" id="QXGB01001473">
    <property type="protein sequence ID" value="KAE9190228.1"/>
    <property type="molecule type" value="Genomic_DNA"/>
</dbReference>
<evidence type="ECO:0000256" key="2">
    <source>
        <dbReference type="ARBA" id="ARBA00022448"/>
    </source>
</evidence>
<dbReference type="InterPro" id="IPR005821">
    <property type="entry name" value="Ion_trans_dom"/>
</dbReference>
<reference evidence="11 12" key="1">
    <citation type="submission" date="2018-08" db="EMBL/GenBank/DDBJ databases">
        <title>Genomic investigation of the strawberry pathogen Phytophthora fragariae indicates pathogenicity is determined by transcriptional variation in three key races.</title>
        <authorList>
            <person name="Adams T.M."/>
            <person name="Armitage A.D."/>
            <person name="Sobczyk M.K."/>
            <person name="Bates H.J."/>
            <person name="Dunwell J.M."/>
            <person name="Nellist C.F."/>
            <person name="Harrison R.J."/>
        </authorList>
    </citation>
    <scope>NUCLEOTIDE SEQUENCE [LARGE SCALE GENOMIC DNA]</scope>
    <source>
        <strain evidence="11 12">NOV-27</strain>
    </source>
</reference>